<name>A0A8J2MS48_COTCN</name>
<dbReference type="OrthoDB" id="10004641at2759"/>
<feature type="domain" description="C2H2-type" evidence="7">
    <location>
        <begin position="8"/>
        <end position="37"/>
    </location>
</feature>
<evidence type="ECO:0000256" key="4">
    <source>
        <dbReference type="ARBA" id="ARBA00022833"/>
    </source>
</evidence>
<keyword evidence="9" id="KW-1185">Reference proteome</keyword>
<organism evidence="8 9">
    <name type="scientific">Cotesia congregata</name>
    <name type="common">Parasitoid wasp</name>
    <name type="synonym">Apanteles congregatus</name>
    <dbReference type="NCBI Taxonomy" id="51543"/>
    <lineage>
        <taxon>Eukaryota</taxon>
        <taxon>Metazoa</taxon>
        <taxon>Ecdysozoa</taxon>
        <taxon>Arthropoda</taxon>
        <taxon>Hexapoda</taxon>
        <taxon>Insecta</taxon>
        <taxon>Pterygota</taxon>
        <taxon>Neoptera</taxon>
        <taxon>Endopterygota</taxon>
        <taxon>Hymenoptera</taxon>
        <taxon>Apocrita</taxon>
        <taxon>Ichneumonoidea</taxon>
        <taxon>Braconidae</taxon>
        <taxon>Microgastrinae</taxon>
        <taxon>Cotesia</taxon>
    </lineage>
</organism>
<dbReference type="PROSITE" id="PS50157">
    <property type="entry name" value="ZINC_FINGER_C2H2_2"/>
    <property type="match status" value="2"/>
</dbReference>
<dbReference type="SMART" id="SM00355">
    <property type="entry name" value="ZnF_C2H2"/>
    <property type="match status" value="3"/>
</dbReference>
<dbReference type="SUPFAM" id="SSF57825">
    <property type="entry name" value="Aspartate carbamoyltransferase, Regulatory-chain, C-terminal domain"/>
    <property type="match status" value="1"/>
</dbReference>
<dbReference type="GO" id="GO:0006221">
    <property type="term" value="P:pyrimidine nucleotide biosynthetic process"/>
    <property type="evidence" value="ECO:0007669"/>
    <property type="project" value="UniProtKB-KW"/>
</dbReference>
<keyword evidence="3 6" id="KW-0863">Zinc-finger</keyword>
<dbReference type="InterPro" id="IPR036792">
    <property type="entry name" value="Asp_carbatrfase_reg_C_sf"/>
</dbReference>
<dbReference type="PANTHER" id="PTHR24409">
    <property type="entry name" value="ZINC FINGER PROTEIN 142"/>
    <property type="match status" value="1"/>
</dbReference>
<dbReference type="AlphaFoldDB" id="A0A8J2MS48"/>
<comment type="caution">
    <text evidence="8">The sequence shown here is derived from an EMBL/GenBank/DDBJ whole genome shotgun (WGS) entry which is preliminary data.</text>
</comment>
<gene>
    <name evidence="8" type="ORF">HICCMSTLAB_LOCUS8906</name>
</gene>
<keyword evidence="2" id="KW-0677">Repeat</keyword>
<keyword evidence="5" id="KW-0665">Pyrimidine biosynthesis</keyword>
<keyword evidence="4" id="KW-0862">Zinc</keyword>
<evidence type="ECO:0000256" key="2">
    <source>
        <dbReference type="ARBA" id="ARBA00022737"/>
    </source>
</evidence>
<evidence type="ECO:0000259" key="7">
    <source>
        <dbReference type="PROSITE" id="PS50157"/>
    </source>
</evidence>
<evidence type="ECO:0000313" key="8">
    <source>
        <dbReference type="EMBL" id="CAG5097845.1"/>
    </source>
</evidence>
<evidence type="ECO:0000256" key="3">
    <source>
        <dbReference type="ARBA" id="ARBA00022771"/>
    </source>
</evidence>
<feature type="domain" description="C2H2-type" evidence="7">
    <location>
        <begin position="85"/>
        <end position="114"/>
    </location>
</feature>
<dbReference type="Proteomes" id="UP000786811">
    <property type="component" value="Unassembled WGS sequence"/>
</dbReference>
<dbReference type="GO" id="GO:0000977">
    <property type="term" value="F:RNA polymerase II transcription regulatory region sequence-specific DNA binding"/>
    <property type="evidence" value="ECO:0007669"/>
    <property type="project" value="TreeGrafter"/>
</dbReference>
<evidence type="ECO:0000313" key="9">
    <source>
        <dbReference type="Proteomes" id="UP000786811"/>
    </source>
</evidence>
<dbReference type="Pfam" id="PF00096">
    <property type="entry name" value="zf-C2H2"/>
    <property type="match status" value="1"/>
</dbReference>
<evidence type="ECO:0000256" key="6">
    <source>
        <dbReference type="PROSITE-ProRule" id="PRU00042"/>
    </source>
</evidence>
<evidence type="ECO:0000256" key="1">
    <source>
        <dbReference type="ARBA" id="ARBA00022723"/>
    </source>
</evidence>
<keyword evidence="1" id="KW-0479">Metal-binding</keyword>
<dbReference type="PANTHER" id="PTHR24409:SF295">
    <property type="entry name" value="AZ2-RELATED"/>
    <property type="match status" value="1"/>
</dbReference>
<protein>
    <submittedName>
        <fullName evidence="8">Isoforms A/B/D/L (Drosophila melanogaster)</fullName>
    </submittedName>
</protein>
<dbReference type="Gene3D" id="3.30.160.60">
    <property type="entry name" value="Classic Zinc Finger"/>
    <property type="match status" value="2"/>
</dbReference>
<dbReference type="GO" id="GO:0008270">
    <property type="term" value="F:zinc ion binding"/>
    <property type="evidence" value="ECO:0007669"/>
    <property type="project" value="UniProtKB-KW"/>
</dbReference>
<dbReference type="EMBL" id="CAJNRD030001121">
    <property type="protein sequence ID" value="CAG5097845.1"/>
    <property type="molecule type" value="Genomic_DNA"/>
</dbReference>
<reference evidence="8" key="1">
    <citation type="submission" date="2021-04" db="EMBL/GenBank/DDBJ databases">
        <authorList>
            <person name="Chebbi M.A.C M."/>
        </authorList>
    </citation>
    <scope>NUCLEOTIDE SEQUENCE</scope>
</reference>
<dbReference type="Pfam" id="PF13909">
    <property type="entry name" value="zf-H2C2_5"/>
    <property type="match status" value="1"/>
</dbReference>
<accession>A0A8J2MS48</accession>
<sequence length="119" mass="13969">MGELMGNFSCPNPSCSKNFKWKKNLAYHLKYQCEKPPRYKCPYCEYASKWRKDVERHVQTIHPLEPVKVVEIGKAKEEIKFECTYICPRENCKKTFKTFNNLKVHLSSGTREENFTGVG</sequence>
<evidence type="ECO:0000256" key="5">
    <source>
        <dbReference type="ARBA" id="ARBA00022975"/>
    </source>
</evidence>
<dbReference type="GO" id="GO:0000981">
    <property type="term" value="F:DNA-binding transcription factor activity, RNA polymerase II-specific"/>
    <property type="evidence" value="ECO:0007669"/>
    <property type="project" value="TreeGrafter"/>
</dbReference>
<dbReference type="InterPro" id="IPR013087">
    <property type="entry name" value="Znf_C2H2_type"/>
</dbReference>
<dbReference type="GO" id="GO:0005634">
    <property type="term" value="C:nucleus"/>
    <property type="evidence" value="ECO:0007669"/>
    <property type="project" value="TreeGrafter"/>
</dbReference>
<proteinExistence type="predicted"/>